<dbReference type="EMBL" id="MT141574">
    <property type="protein sequence ID" value="QJA67665.1"/>
    <property type="molecule type" value="Genomic_DNA"/>
</dbReference>
<dbReference type="SUPFAM" id="SSF54060">
    <property type="entry name" value="His-Me finger endonucleases"/>
    <property type="match status" value="1"/>
</dbReference>
<organism evidence="3">
    <name type="scientific">viral metagenome</name>
    <dbReference type="NCBI Taxonomy" id="1070528"/>
    <lineage>
        <taxon>unclassified sequences</taxon>
        <taxon>metagenomes</taxon>
        <taxon>organismal metagenomes</taxon>
    </lineage>
</organism>
<evidence type="ECO:0000313" key="2">
    <source>
        <dbReference type="EMBL" id="QJA67665.1"/>
    </source>
</evidence>
<dbReference type="InterPro" id="IPR003615">
    <property type="entry name" value="HNH_nuc"/>
</dbReference>
<dbReference type="Pfam" id="PF13392">
    <property type="entry name" value="HNH_3"/>
    <property type="match status" value="1"/>
</dbReference>
<accession>A0A6M3KRH2</accession>
<evidence type="ECO:0000259" key="1">
    <source>
        <dbReference type="Pfam" id="PF13392"/>
    </source>
</evidence>
<evidence type="ECO:0000313" key="3">
    <source>
        <dbReference type="EMBL" id="QJA84430.1"/>
    </source>
</evidence>
<dbReference type="EMBL" id="MT142529">
    <property type="protein sequence ID" value="QJA84430.1"/>
    <property type="molecule type" value="Genomic_DNA"/>
</dbReference>
<dbReference type="InterPro" id="IPR044925">
    <property type="entry name" value="His-Me_finger_sf"/>
</dbReference>
<feature type="domain" description="HNH nuclease" evidence="1">
    <location>
        <begin position="39"/>
        <end position="81"/>
    </location>
</feature>
<dbReference type="InterPro" id="IPR044930">
    <property type="entry name" value="Homing_endonuclease_His-Me"/>
</dbReference>
<gene>
    <name evidence="3" type="ORF">MM415A00192_0039</name>
    <name evidence="2" type="ORF">MM415B00178_0047</name>
</gene>
<reference evidence="3" key="1">
    <citation type="submission" date="2020-03" db="EMBL/GenBank/DDBJ databases">
        <title>The deep terrestrial virosphere.</title>
        <authorList>
            <person name="Holmfeldt K."/>
            <person name="Nilsson E."/>
            <person name="Simone D."/>
            <person name="Lopez-Fernandez M."/>
            <person name="Wu X."/>
            <person name="de Brujin I."/>
            <person name="Lundin D."/>
            <person name="Andersson A."/>
            <person name="Bertilsson S."/>
            <person name="Dopson M."/>
        </authorList>
    </citation>
    <scope>NUCLEOTIDE SEQUENCE</scope>
    <source>
        <strain evidence="3">MM415A00192</strain>
        <strain evidence="2">MM415B00178</strain>
    </source>
</reference>
<keyword evidence="3" id="KW-0255">Endonuclease</keyword>
<dbReference type="AlphaFoldDB" id="A0A6M3KRH2"/>
<dbReference type="GO" id="GO:0004519">
    <property type="term" value="F:endonuclease activity"/>
    <property type="evidence" value="ECO:0007669"/>
    <property type="project" value="UniProtKB-KW"/>
</dbReference>
<keyword evidence="3" id="KW-0378">Hydrolase</keyword>
<name>A0A6M3KRH2_9ZZZZ</name>
<dbReference type="Gene3D" id="3.90.75.10">
    <property type="entry name" value="Homing Intron 3 (I-ppo) Encoded Endonuclease, Chain A"/>
    <property type="match status" value="1"/>
</dbReference>
<sequence>MKRFWDKVDIKGPNDCWEWMAGCRHGYGGFHVGGKVVVAHRFAYEDKIGPIPNDKLACHSCDNRKCCNPAHLFIGTYRDNAEDAANKGRMHGGPSPYSVKYPEDAAVIRQLVAHGQAQTDVARKFNLSVDTISCIVHR</sequence>
<protein>
    <submittedName>
        <fullName evidence="3">Putative homing endonuclease</fullName>
    </submittedName>
</protein>
<proteinExistence type="predicted"/>
<keyword evidence="3" id="KW-0540">Nuclease</keyword>